<organism evidence="2 3">
    <name type="scientific">Taibaiella chishuiensis</name>
    <dbReference type="NCBI Taxonomy" id="1434707"/>
    <lineage>
        <taxon>Bacteria</taxon>
        <taxon>Pseudomonadati</taxon>
        <taxon>Bacteroidota</taxon>
        <taxon>Chitinophagia</taxon>
        <taxon>Chitinophagales</taxon>
        <taxon>Chitinophagaceae</taxon>
        <taxon>Taibaiella</taxon>
    </lineage>
</organism>
<gene>
    <name evidence="2" type="ORF">B0I18_102473</name>
</gene>
<feature type="domain" description="Methyltransferase type 11" evidence="1">
    <location>
        <begin position="42"/>
        <end position="134"/>
    </location>
</feature>
<dbReference type="RefSeq" id="WP_106522496.1">
    <property type="nucleotide sequence ID" value="NZ_PYGD01000002.1"/>
</dbReference>
<dbReference type="GO" id="GO:0008757">
    <property type="term" value="F:S-adenosylmethionine-dependent methyltransferase activity"/>
    <property type="evidence" value="ECO:0007669"/>
    <property type="project" value="InterPro"/>
</dbReference>
<evidence type="ECO:0000259" key="1">
    <source>
        <dbReference type="Pfam" id="PF08241"/>
    </source>
</evidence>
<keyword evidence="2" id="KW-0808">Transferase</keyword>
<reference evidence="2 3" key="1">
    <citation type="submission" date="2018-03" db="EMBL/GenBank/DDBJ databases">
        <title>Genomic Encyclopedia of Type Strains, Phase III (KMG-III): the genomes of soil and plant-associated and newly described type strains.</title>
        <authorList>
            <person name="Whitman W."/>
        </authorList>
    </citation>
    <scope>NUCLEOTIDE SEQUENCE [LARGE SCALE GENOMIC DNA]</scope>
    <source>
        <strain evidence="2 3">CGMCC 1.12700</strain>
    </source>
</reference>
<dbReference type="OrthoDB" id="703529at2"/>
<dbReference type="PANTHER" id="PTHR43464:SF77">
    <property type="entry name" value="BLL3586 PROTEIN"/>
    <property type="match status" value="1"/>
</dbReference>
<sequence>MTEFWEQSFRDKQAMWGQEPTQAARVAAATFAAKGFKNILVPGIGYGRNAQAFLALGMQVTGIEISATALGLATQQYGTALQLYHGSVTDMPFDDKQYDGIFCHALIHLLDAPERAKLIAACYNQLVPRGLMIFTTITKASPTYGQGTLIGKDRYEQFGGVHMFFYDRETIAEAFGPYGLTGVEEITENLPFYQVTCCKTSA</sequence>
<name>A0A2P8D8G5_9BACT</name>
<keyword evidence="3" id="KW-1185">Reference proteome</keyword>
<dbReference type="CDD" id="cd02440">
    <property type="entry name" value="AdoMet_MTases"/>
    <property type="match status" value="1"/>
</dbReference>
<dbReference type="PANTHER" id="PTHR43464">
    <property type="entry name" value="METHYLTRANSFERASE"/>
    <property type="match status" value="1"/>
</dbReference>
<protein>
    <submittedName>
        <fullName evidence="2">Methyltransferase family protein</fullName>
    </submittedName>
</protein>
<dbReference type="GO" id="GO:0032259">
    <property type="term" value="P:methylation"/>
    <property type="evidence" value="ECO:0007669"/>
    <property type="project" value="UniProtKB-KW"/>
</dbReference>
<keyword evidence="2" id="KW-0489">Methyltransferase</keyword>
<accession>A0A2P8D8G5</accession>
<dbReference type="Gene3D" id="3.40.50.150">
    <property type="entry name" value="Vaccinia Virus protein VP39"/>
    <property type="match status" value="1"/>
</dbReference>
<comment type="caution">
    <text evidence="2">The sequence shown here is derived from an EMBL/GenBank/DDBJ whole genome shotgun (WGS) entry which is preliminary data.</text>
</comment>
<proteinExistence type="predicted"/>
<dbReference type="InterPro" id="IPR013216">
    <property type="entry name" value="Methyltransf_11"/>
</dbReference>
<dbReference type="SUPFAM" id="SSF53335">
    <property type="entry name" value="S-adenosyl-L-methionine-dependent methyltransferases"/>
    <property type="match status" value="1"/>
</dbReference>
<dbReference type="EMBL" id="PYGD01000002">
    <property type="protein sequence ID" value="PSK93503.1"/>
    <property type="molecule type" value="Genomic_DNA"/>
</dbReference>
<dbReference type="Pfam" id="PF08241">
    <property type="entry name" value="Methyltransf_11"/>
    <property type="match status" value="1"/>
</dbReference>
<dbReference type="Proteomes" id="UP000240572">
    <property type="component" value="Unassembled WGS sequence"/>
</dbReference>
<evidence type="ECO:0000313" key="2">
    <source>
        <dbReference type="EMBL" id="PSK93503.1"/>
    </source>
</evidence>
<dbReference type="InterPro" id="IPR029063">
    <property type="entry name" value="SAM-dependent_MTases_sf"/>
</dbReference>
<evidence type="ECO:0000313" key="3">
    <source>
        <dbReference type="Proteomes" id="UP000240572"/>
    </source>
</evidence>
<dbReference type="AlphaFoldDB" id="A0A2P8D8G5"/>